<reference evidence="1" key="1">
    <citation type="submission" date="2022-12" db="EMBL/GenBank/DDBJ databases">
        <authorList>
            <person name="Alioto T."/>
            <person name="Alioto T."/>
            <person name="Gomez Garrido J."/>
        </authorList>
    </citation>
    <scope>NUCLEOTIDE SEQUENCE</scope>
</reference>
<proteinExistence type="predicted"/>
<protein>
    <submittedName>
        <fullName evidence="1">Uncharacterized protein</fullName>
    </submittedName>
</protein>
<dbReference type="EMBL" id="OX395130">
    <property type="protein sequence ID" value="CAI5774851.1"/>
    <property type="molecule type" value="Genomic_DNA"/>
</dbReference>
<organism evidence="1 2">
    <name type="scientific">Podarcis lilfordi</name>
    <name type="common">Lilford's wall lizard</name>
    <dbReference type="NCBI Taxonomy" id="74358"/>
    <lineage>
        <taxon>Eukaryota</taxon>
        <taxon>Metazoa</taxon>
        <taxon>Chordata</taxon>
        <taxon>Craniata</taxon>
        <taxon>Vertebrata</taxon>
        <taxon>Euteleostomi</taxon>
        <taxon>Lepidosauria</taxon>
        <taxon>Squamata</taxon>
        <taxon>Bifurcata</taxon>
        <taxon>Unidentata</taxon>
        <taxon>Episquamata</taxon>
        <taxon>Laterata</taxon>
        <taxon>Lacertibaenia</taxon>
        <taxon>Lacertidae</taxon>
        <taxon>Podarcis</taxon>
    </lineage>
</organism>
<evidence type="ECO:0000313" key="2">
    <source>
        <dbReference type="Proteomes" id="UP001178461"/>
    </source>
</evidence>
<gene>
    <name evidence="1" type="ORF">PODLI_1B009308</name>
</gene>
<dbReference type="AlphaFoldDB" id="A0AA35P434"/>
<dbReference type="Proteomes" id="UP001178461">
    <property type="component" value="Chromosome 5"/>
</dbReference>
<keyword evidence="2" id="KW-1185">Reference proteome</keyword>
<name>A0AA35P434_9SAUR</name>
<accession>A0AA35P434</accession>
<sequence>MEIAEAKLRDKGPCVHAEVNTKENAPKILEISLEKEWGKGGNGLFLFSFIQDTEIHHNGYRIKTNENIPVPFPVVHDTPPPKRHPSLKMGLLRAASEYTGIWQTEPTKLTVKTSGLSLKISSKRLPDENYKIQRSRRQTHMGVGGPSGPLVLSRIMATEGLLLNFGCAFHFHFIQLLKVQQPCYGKVATLRKPFGSWATFSQSEVEEEH</sequence>
<evidence type="ECO:0000313" key="1">
    <source>
        <dbReference type="EMBL" id="CAI5774851.1"/>
    </source>
</evidence>